<name>A0A4Q7J6N6_9PSEU</name>
<dbReference type="CDD" id="cd06587">
    <property type="entry name" value="VOC"/>
    <property type="match status" value="1"/>
</dbReference>
<proteinExistence type="predicted"/>
<evidence type="ECO:0000313" key="3">
    <source>
        <dbReference type="Proteomes" id="UP000292003"/>
    </source>
</evidence>
<accession>A0A4Q7J6N6</accession>
<dbReference type="EMBL" id="SFCC01000009">
    <property type="protein sequence ID" value="RZQ62432.1"/>
    <property type="molecule type" value="Genomic_DNA"/>
</dbReference>
<sequence>MDRTGVTVGVAVAELAAARKWYERVFELGPPEYEPVPGVAEYDLGGCWLQLMRVPAPAPGEWVLRLGVADAAAERDRIASLGVAVGELIRVEGAVAYFEFTDPDGNQLSCYTEL</sequence>
<dbReference type="InterPro" id="IPR004360">
    <property type="entry name" value="Glyas_Fos-R_dOase_dom"/>
</dbReference>
<dbReference type="Gene3D" id="3.10.180.10">
    <property type="entry name" value="2,3-Dihydroxybiphenyl 1,2-Dioxygenase, domain 1"/>
    <property type="match status" value="1"/>
</dbReference>
<keyword evidence="3" id="KW-1185">Reference proteome</keyword>
<evidence type="ECO:0000259" key="1">
    <source>
        <dbReference type="PROSITE" id="PS51819"/>
    </source>
</evidence>
<dbReference type="SUPFAM" id="SSF54593">
    <property type="entry name" value="Glyoxalase/Bleomycin resistance protein/Dihydroxybiphenyl dioxygenase"/>
    <property type="match status" value="1"/>
</dbReference>
<dbReference type="Pfam" id="PF00903">
    <property type="entry name" value="Glyoxalase"/>
    <property type="match status" value="1"/>
</dbReference>
<dbReference type="RefSeq" id="WP_130476859.1">
    <property type="nucleotide sequence ID" value="NZ_SFCC01000009.1"/>
</dbReference>
<reference evidence="2 3" key="1">
    <citation type="submission" date="2019-02" db="EMBL/GenBank/DDBJ databases">
        <title>Draft genome sequence of Amycolatopsis sp. 8-3EHSu isolated from roots of Suaeda maritima.</title>
        <authorList>
            <person name="Duangmal K."/>
            <person name="Chantavorakit T."/>
        </authorList>
    </citation>
    <scope>NUCLEOTIDE SEQUENCE [LARGE SCALE GENOMIC DNA]</scope>
    <source>
        <strain evidence="2 3">8-3EHSu</strain>
    </source>
</reference>
<dbReference type="AlphaFoldDB" id="A0A4Q7J6N6"/>
<dbReference type="Proteomes" id="UP000292003">
    <property type="component" value="Unassembled WGS sequence"/>
</dbReference>
<organism evidence="2 3">
    <name type="scientific">Amycolatopsis suaedae</name>
    <dbReference type="NCBI Taxonomy" id="2510978"/>
    <lineage>
        <taxon>Bacteria</taxon>
        <taxon>Bacillati</taxon>
        <taxon>Actinomycetota</taxon>
        <taxon>Actinomycetes</taxon>
        <taxon>Pseudonocardiales</taxon>
        <taxon>Pseudonocardiaceae</taxon>
        <taxon>Amycolatopsis</taxon>
    </lineage>
</organism>
<comment type="caution">
    <text evidence="2">The sequence shown here is derived from an EMBL/GenBank/DDBJ whole genome shotgun (WGS) entry which is preliminary data.</text>
</comment>
<gene>
    <name evidence="2" type="ORF">EWH70_19430</name>
</gene>
<dbReference type="InterPro" id="IPR029068">
    <property type="entry name" value="Glyas_Bleomycin-R_OHBP_Dase"/>
</dbReference>
<protein>
    <submittedName>
        <fullName evidence="2">VOC family protein</fullName>
    </submittedName>
</protein>
<dbReference type="PROSITE" id="PS51819">
    <property type="entry name" value="VOC"/>
    <property type="match status" value="1"/>
</dbReference>
<dbReference type="InterPro" id="IPR037523">
    <property type="entry name" value="VOC_core"/>
</dbReference>
<dbReference type="OrthoDB" id="2453533at2"/>
<evidence type="ECO:0000313" key="2">
    <source>
        <dbReference type="EMBL" id="RZQ62432.1"/>
    </source>
</evidence>
<feature type="domain" description="VOC" evidence="1">
    <location>
        <begin position="3"/>
        <end position="113"/>
    </location>
</feature>